<sequence length="66" mass="7130">MNTTLWTAARFPDGSWSTGGAPDDPDYVHCTVYRVPAKDSDEALRLGKAEHRKAVRKAAKASGVKA</sequence>
<gene>
    <name evidence="1" type="ORF">KF715C_pA1240</name>
</gene>
<proteinExistence type="predicted"/>
<reference evidence="1 2" key="1">
    <citation type="submission" date="2015-11" db="EMBL/GenBank/DDBJ databases">
        <title>Complete genome sequencing of a biphenyl-degrading bacterium, Pseudomonas putida KF715 (=NBRC110667).</title>
        <authorList>
            <person name="Suenaga H."/>
            <person name="Fujihara N."/>
            <person name="Watanabe T."/>
            <person name="Hirose J."/>
            <person name="Kimura N."/>
            <person name="Yamazoe A."/>
            <person name="Hosoyama A."/>
            <person name="Shimodaira J."/>
            <person name="Furukawa K."/>
        </authorList>
    </citation>
    <scope>NUCLEOTIDE SEQUENCE [LARGE SCALE GENOMIC DNA]</scope>
    <source>
        <strain evidence="1 2">KF715</strain>
        <plasmid evidence="2">Plasmid pkf715a dna</plasmid>
    </source>
</reference>
<evidence type="ECO:0000313" key="1">
    <source>
        <dbReference type="EMBL" id="BAW26629.1"/>
    </source>
</evidence>
<dbReference type="AlphaFoldDB" id="A0A1L7NMB2"/>
<dbReference type="Proteomes" id="UP000218731">
    <property type="component" value="Plasmid pKF715A"/>
</dbReference>
<geneLocation type="plasmid" evidence="2">
    <name>pkf715a dna</name>
</geneLocation>
<dbReference type="EMBL" id="AP015030">
    <property type="protein sequence ID" value="BAW26629.1"/>
    <property type="molecule type" value="Genomic_DNA"/>
</dbReference>
<name>A0A1L7NMB2_PSEPU</name>
<accession>A0A1L7NMB2</accession>
<organism evidence="1 2">
    <name type="scientific">Pseudomonas putida</name>
    <name type="common">Arthrobacter siderocapsulatus</name>
    <dbReference type="NCBI Taxonomy" id="303"/>
    <lineage>
        <taxon>Bacteria</taxon>
        <taxon>Pseudomonadati</taxon>
        <taxon>Pseudomonadota</taxon>
        <taxon>Gammaproteobacteria</taxon>
        <taxon>Pseudomonadales</taxon>
        <taxon>Pseudomonadaceae</taxon>
        <taxon>Pseudomonas</taxon>
    </lineage>
</organism>
<evidence type="ECO:0000313" key="2">
    <source>
        <dbReference type="Proteomes" id="UP000218731"/>
    </source>
</evidence>
<keyword evidence="1" id="KW-0614">Plasmid</keyword>
<protein>
    <submittedName>
        <fullName evidence="1">Uncharacterized protein</fullName>
    </submittedName>
</protein>